<dbReference type="GO" id="GO:0051537">
    <property type="term" value="F:2 iron, 2 sulfur cluster binding"/>
    <property type="evidence" value="ECO:0007669"/>
    <property type="project" value="InterPro"/>
</dbReference>
<reference evidence="2 3" key="1">
    <citation type="submission" date="2018-10" db="EMBL/GenBank/DDBJ databases">
        <title>Genomic Encyclopedia of Archaeal and Bacterial Type Strains, Phase II (KMG-II): from individual species to whole genera.</title>
        <authorList>
            <person name="Goeker M."/>
        </authorList>
    </citation>
    <scope>NUCLEOTIDE SEQUENCE [LARGE SCALE GENOMIC DNA]</scope>
    <source>
        <strain evidence="2 3">DSM 29317</strain>
    </source>
</reference>
<name>A0A497ZRK7_9RHOB</name>
<dbReference type="EMBL" id="RCCT01000001">
    <property type="protein sequence ID" value="RLK10941.1"/>
    <property type="molecule type" value="Genomic_DNA"/>
</dbReference>
<dbReference type="Gene3D" id="2.102.10.10">
    <property type="entry name" value="Rieske [2Fe-2S] iron-sulphur domain"/>
    <property type="match status" value="1"/>
</dbReference>
<evidence type="ECO:0000256" key="1">
    <source>
        <dbReference type="SAM" id="Phobius"/>
    </source>
</evidence>
<keyword evidence="3" id="KW-1185">Reference proteome</keyword>
<dbReference type="Proteomes" id="UP000271700">
    <property type="component" value="Unassembled WGS sequence"/>
</dbReference>
<proteinExistence type="predicted"/>
<feature type="transmembrane region" description="Helical" evidence="1">
    <location>
        <begin position="6"/>
        <end position="27"/>
    </location>
</feature>
<dbReference type="AlphaFoldDB" id="A0A497ZRK7"/>
<dbReference type="SUPFAM" id="SSF50022">
    <property type="entry name" value="ISP domain"/>
    <property type="match status" value="1"/>
</dbReference>
<organism evidence="2 3">
    <name type="scientific">Ruegeria conchae</name>
    <dbReference type="NCBI Taxonomy" id="981384"/>
    <lineage>
        <taxon>Bacteria</taxon>
        <taxon>Pseudomonadati</taxon>
        <taxon>Pseudomonadota</taxon>
        <taxon>Alphaproteobacteria</taxon>
        <taxon>Rhodobacterales</taxon>
        <taxon>Roseobacteraceae</taxon>
        <taxon>Ruegeria</taxon>
    </lineage>
</organism>
<keyword evidence="1" id="KW-1133">Transmembrane helix</keyword>
<evidence type="ECO:0000313" key="3">
    <source>
        <dbReference type="Proteomes" id="UP000271700"/>
    </source>
</evidence>
<gene>
    <name evidence="2" type="ORF">CLV75_0929</name>
</gene>
<protein>
    <submittedName>
        <fullName evidence="2">Ubiquinol-cytochrome c reductase iron-sulfur subunit</fullName>
    </submittedName>
</protein>
<keyword evidence="1" id="KW-0472">Membrane</keyword>
<dbReference type="RefSeq" id="WP_010442144.1">
    <property type="nucleotide sequence ID" value="NZ_RCCT01000001.1"/>
</dbReference>
<dbReference type="InterPro" id="IPR014349">
    <property type="entry name" value="Rieske_Fe-S_prot"/>
</dbReference>
<dbReference type="PANTHER" id="PTHR10134">
    <property type="entry name" value="CYTOCHROME B-C1 COMPLEX SUBUNIT RIESKE, MITOCHONDRIAL"/>
    <property type="match status" value="1"/>
</dbReference>
<dbReference type="STRING" id="981384.GCA_000192475_02065"/>
<evidence type="ECO:0000313" key="2">
    <source>
        <dbReference type="EMBL" id="RLK10941.1"/>
    </source>
</evidence>
<dbReference type="InterPro" id="IPR036922">
    <property type="entry name" value="Rieske_2Fe-2S_sf"/>
</dbReference>
<accession>A0A497ZRK7</accession>
<sequence length="190" mass="20870">MKKGVILYYLTGGWALLTVAIGAHFLMSSMEPTADVKSSYRARLHTIPIVSWAPGEIKRLVIRGKPAVIWRRSPTEMATAMSQADASIPLKGWAEVLNDGSLANALGPEEFARVEWLIVSPISPAGLGCIVLAQAGDYHGFFDPCRGVHFDMWGRPQKGPSHERLITQQAYLTEDQQALVLDTSQFPLPK</sequence>
<comment type="caution">
    <text evidence="2">The sequence shown here is derived from an EMBL/GenBank/DDBJ whole genome shotgun (WGS) entry which is preliminary data.</text>
</comment>
<keyword evidence="1" id="KW-0812">Transmembrane</keyword>